<sequence>MTDINELLVLGVRCYFLLSHADADDVLSVLVSEIEYIASVVAYVSSTELGFVHSLGRNPTWQTKSPSRTTRLRNYSSLTYSTKGSGGKLGSAISNCVCSPRQ</sequence>
<keyword evidence="2" id="KW-1185">Reference proteome</keyword>
<reference evidence="1" key="1">
    <citation type="journal article" date="2023" name="Plant J.">
        <title>The genome of the king protea, Protea cynaroides.</title>
        <authorList>
            <person name="Chang J."/>
            <person name="Duong T.A."/>
            <person name="Schoeman C."/>
            <person name="Ma X."/>
            <person name="Roodt D."/>
            <person name="Barker N."/>
            <person name="Li Z."/>
            <person name="Van de Peer Y."/>
            <person name="Mizrachi E."/>
        </authorList>
    </citation>
    <scope>NUCLEOTIDE SEQUENCE</scope>
    <source>
        <tissue evidence="1">Young leaves</tissue>
    </source>
</reference>
<organism evidence="1 2">
    <name type="scientific">Protea cynaroides</name>
    <dbReference type="NCBI Taxonomy" id="273540"/>
    <lineage>
        <taxon>Eukaryota</taxon>
        <taxon>Viridiplantae</taxon>
        <taxon>Streptophyta</taxon>
        <taxon>Embryophyta</taxon>
        <taxon>Tracheophyta</taxon>
        <taxon>Spermatophyta</taxon>
        <taxon>Magnoliopsida</taxon>
        <taxon>Proteales</taxon>
        <taxon>Proteaceae</taxon>
        <taxon>Protea</taxon>
    </lineage>
</organism>
<comment type="caution">
    <text evidence="1">The sequence shown here is derived from an EMBL/GenBank/DDBJ whole genome shotgun (WGS) entry which is preliminary data.</text>
</comment>
<gene>
    <name evidence="1" type="ORF">NE237_015616</name>
</gene>
<proteinExistence type="predicted"/>
<dbReference type="AlphaFoldDB" id="A0A9Q0KED6"/>
<dbReference type="Proteomes" id="UP001141806">
    <property type="component" value="Unassembled WGS sequence"/>
</dbReference>
<name>A0A9Q0KED6_9MAGN</name>
<evidence type="ECO:0000313" key="1">
    <source>
        <dbReference type="EMBL" id="KAJ4968915.1"/>
    </source>
</evidence>
<evidence type="ECO:0000313" key="2">
    <source>
        <dbReference type="Proteomes" id="UP001141806"/>
    </source>
</evidence>
<accession>A0A9Q0KED6</accession>
<dbReference type="EMBL" id="JAMYWD010000006">
    <property type="protein sequence ID" value="KAJ4968915.1"/>
    <property type="molecule type" value="Genomic_DNA"/>
</dbReference>
<protein>
    <submittedName>
        <fullName evidence="1">Uncharacterized protein</fullName>
    </submittedName>
</protein>